<evidence type="ECO:0000256" key="8">
    <source>
        <dbReference type="ARBA" id="ARBA00023125"/>
    </source>
</evidence>
<keyword evidence="10" id="KW-0539">Nucleus</keyword>
<dbReference type="InterPro" id="IPR006612">
    <property type="entry name" value="THAP_Znf"/>
</dbReference>
<dbReference type="PANTHER" id="PTHR46600:SF1">
    <property type="entry name" value="THAP DOMAIN-CONTAINING PROTEIN 1"/>
    <property type="match status" value="1"/>
</dbReference>
<evidence type="ECO:0000256" key="12">
    <source>
        <dbReference type="PROSITE-ProRule" id="PRU00309"/>
    </source>
</evidence>
<keyword evidence="9" id="KW-0804">Transcription</keyword>
<name>A0AA38IF03_9CUCU</name>
<evidence type="ECO:0000256" key="4">
    <source>
        <dbReference type="ARBA" id="ARBA00022771"/>
    </source>
</evidence>
<evidence type="ECO:0000256" key="1">
    <source>
        <dbReference type="ARBA" id="ARBA00004642"/>
    </source>
</evidence>
<evidence type="ECO:0000256" key="10">
    <source>
        <dbReference type="ARBA" id="ARBA00023242"/>
    </source>
</evidence>
<dbReference type="AlphaFoldDB" id="A0AA38IF03"/>
<dbReference type="EMBL" id="JALNTZ010000004">
    <property type="protein sequence ID" value="KAJ3654910.1"/>
    <property type="molecule type" value="Genomic_DNA"/>
</dbReference>
<dbReference type="GO" id="GO:0043565">
    <property type="term" value="F:sequence-specific DNA binding"/>
    <property type="evidence" value="ECO:0007669"/>
    <property type="project" value="InterPro"/>
</dbReference>
<comment type="subcellular location">
    <subcellularLocation>
        <location evidence="1">Nucleus</location>
        <location evidence="1">Nucleoplasm</location>
    </subcellularLocation>
</comment>
<keyword evidence="6" id="KW-0805">Transcription regulation</keyword>
<organism evidence="14 15">
    <name type="scientific">Zophobas morio</name>
    <dbReference type="NCBI Taxonomy" id="2755281"/>
    <lineage>
        <taxon>Eukaryota</taxon>
        <taxon>Metazoa</taxon>
        <taxon>Ecdysozoa</taxon>
        <taxon>Arthropoda</taxon>
        <taxon>Hexapoda</taxon>
        <taxon>Insecta</taxon>
        <taxon>Pterygota</taxon>
        <taxon>Neoptera</taxon>
        <taxon>Endopterygota</taxon>
        <taxon>Coleoptera</taxon>
        <taxon>Polyphaga</taxon>
        <taxon>Cucujiformia</taxon>
        <taxon>Tenebrionidae</taxon>
        <taxon>Zophobas</taxon>
    </lineage>
</organism>
<evidence type="ECO:0000313" key="15">
    <source>
        <dbReference type="Proteomes" id="UP001168821"/>
    </source>
</evidence>
<protein>
    <recommendedName>
        <fullName evidence="13">THAP-type domain-containing protein</fullName>
    </recommendedName>
</protein>
<comment type="similarity">
    <text evidence="2">Belongs to the THAP1 family.</text>
</comment>
<accession>A0AA38IF03</accession>
<gene>
    <name evidence="14" type="ORF">Zmor_014063</name>
</gene>
<keyword evidence="4 12" id="KW-0863">Zinc-finger</keyword>
<comment type="caution">
    <text evidence="14">The sequence shown here is derived from an EMBL/GenBank/DDBJ whole genome shotgun (WGS) entry which is preliminary data.</text>
</comment>
<keyword evidence="11" id="KW-0131">Cell cycle</keyword>
<evidence type="ECO:0000256" key="9">
    <source>
        <dbReference type="ARBA" id="ARBA00023163"/>
    </source>
</evidence>
<dbReference type="InterPro" id="IPR026516">
    <property type="entry name" value="THAP1/10"/>
</dbReference>
<evidence type="ECO:0000256" key="3">
    <source>
        <dbReference type="ARBA" id="ARBA00022723"/>
    </source>
</evidence>
<evidence type="ECO:0000313" key="14">
    <source>
        <dbReference type="EMBL" id="KAJ3654910.1"/>
    </source>
</evidence>
<dbReference type="Proteomes" id="UP001168821">
    <property type="component" value="Unassembled WGS sequence"/>
</dbReference>
<dbReference type="GO" id="GO:0005654">
    <property type="term" value="C:nucleoplasm"/>
    <property type="evidence" value="ECO:0007669"/>
    <property type="project" value="UniProtKB-SubCell"/>
</dbReference>
<dbReference type="InterPro" id="IPR038441">
    <property type="entry name" value="THAP_Znf_sf"/>
</dbReference>
<sequence>MVKSCCAYNCTERANGSNFISFHRFPKHPELRKKWIIATKREDFIPIENTRIYGKHFLESDFIIHFERIDMVMFYGVADGNARLVRAVVQHLRGSTFKPQTHDRGRIRTERILQAEEQILERDISTRRLAAKMKLYIVH</sequence>
<evidence type="ECO:0000256" key="6">
    <source>
        <dbReference type="ARBA" id="ARBA00023015"/>
    </source>
</evidence>
<evidence type="ECO:0000259" key="13">
    <source>
        <dbReference type="PROSITE" id="PS50950"/>
    </source>
</evidence>
<proteinExistence type="inferred from homology"/>
<evidence type="ECO:0000256" key="2">
    <source>
        <dbReference type="ARBA" id="ARBA00006177"/>
    </source>
</evidence>
<dbReference type="PROSITE" id="PS50950">
    <property type="entry name" value="ZF_THAP"/>
    <property type="match status" value="1"/>
</dbReference>
<evidence type="ECO:0000256" key="7">
    <source>
        <dbReference type="ARBA" id="ARBA00023054"/>
    </source>
</evidence>
<dbReference type="SUPFAM" id="SSF57716">
    <property type="entry name" value="Glucocorticoid receptor-like (DNA-binding domain)"/>
    <property type="match status" value="1"/>
</dbReference>
<keyword evidence="5" id="KW-0862">Zinc</keyword>
<keyword evidence="15" id="KW-1185">Reference proteome</keyword>
<reference evidence="14" key="1">
    <citation type="journal article" date="2023" name="G3 (Bethesda)">
        <title>Whole genome assemblies of Zophobas morio and Tenebrio molitor.</title>
        <authorList>
            <person name="Kaur S."/>
            <person name="Stinson S.A."/>
            <person name="diCenzo G.C."/>
        </authorList>
    </citation>
    <scope>NUCLEOTIDE SEQUENCE</scope>
    <source>
        <strain evidence="14">QUZm001</strain>
    </source>
</reference>
<evidence type="ECO:0000256" key="5">
    <source>
        <dbReference type="ARBA" id="ARBA00022833"/>
    </source>
</evidence>
<evidence type="ECO:0000256" key="11">
    <source>
        <dbReference type="ARBA" id="ARBA00023306"/>
    </source>
</evidence>
<keyword evidence="7" id="KW-0175">Coiled coil</keyword>
<keyword evidence="8 12" id="KW-0238">DNA-binding</keyword>
<keyword evidence="3" id="KW-0479">Metal-binding</keyword>
<dbReference type="PANTHER" id="PTHR46600">
    <property type="entry name" value="THAP DOMAIN-CONTAINING"/>
    <property type="match status" value="1"/>
</dbReference>
<feature type="domain" description="THAP-type" evidence="13">
    <location>
        <begin position="1"/>
        <end position="93"/>
    </location>
</feature>
<dbReference type="Pfam" id="PF05485">
    <property type="entry name" value="THAP"/>
    <property type="match status" value="1"/>
</dbReference>
<dbReference type="GO" id="GO:0008270">
    <property type="term" value="F:zinc ion binding"/>
    <property type="evidence" value="ECO:0007669"/>
    <property type="project" value="UniProtKB-KW"/>
</dbReference>
<dbReference type="Gene3D" id="6.20.210.20">
    <property type="entry name" value="THAP domain"/>
    <property type="match status" value="1"/>
</dbReference>